<proteinExistence type="predicted"/>
<dbReference type="InterPro" id="IPR011008">
    <property type="entry name" value="Dimeric_a/b-barrel"/>
</dbReference>
<keyword evidence="1" id="KW-0812">Transmembrane</keyword>
<dbReference type="HOGENOM" id="CLU_075307_0_0_6"/>
<dbReference type="EMBL" id="CP000680">
    <property type="protein sequence ID" value="ABP85418.1"/>
    <property type="molecule type" value="Genomic_DNA"/>
</dbReference>
<feature type="transmembrane region" description="Helical" evidence="1">
    <location>
        <begin position="152"/>
        <end position="170"/>
    </location>
</feature>
<dbReference type="PANTHER" id="PTHR40057">
    <property type="entry name" value="SLR1162 PROTEIN"/>
    <property type="match status" value="1"/>
</dbReference>
<dbReference type="KEGG" id="pmy:Pmen_2663"/>
<dbReference type="SUPFAM" id="SSF54909">
    <property type="entry name" value="Dimeric alpha+beta barrel"/>
    <property type="match status" value="1"/>
</dbReference>
<keyword evidence="1" id="KW-0472">Membrane</keyword>
<dbReference type="STRING" id="399739.Pmen_2663"/>
<keyword evidence="1" id="KW-1133">Transmembrane helix</keyword>
<name>A4XVQ2_ECTM1</name>
<protein>
    <recommendedName>
        <fullName evidence="3">Antibiotic biosynthesis monooxygenase</fullName>
    </recommendedName>
</protein>
<reference evidence="2" key="1">
    <citation type="submission" date="2007-04" db="EMBL/GenBank/DDBJ databases">
        <title>Complete sequence of Pseudomonas mendocina ymp.</title>
        <authorList>
            <consortium name="US DOE Joint Genome Institute"/>
            <person name="Copeland A."/>
            <person name="Lucas S."/>
            <person name="Lapidus A."/>
            <person name="Barry K."/>
            <person name="Glavina del Rio T."/>
            <person name="Dalin E."/>
            <person name="Tice H."/>
            <person name="Pitluck S."/>
            <person name="Kiss H."/>
            <person name="Brettin T."/>
            <person name="Detter J.C."/>
            <person name="Bruce D."/>
            <person name="Han C."/>
            <person name="Schmutz J."/>
            <person name="Larimer F."/>
            <person name="Land M."/>
            <person name="Hauser L."/>
            <person name="Kyrpides N."/>
            <person name="Mikhailova N."/>
            <person name="Hersman L."/>
            <person name="Dubois J."/>
            <person name="Maurice P."/>
            <person name="Richardson P."/>
        </authorList>
    </citation>
    <scope>NUCLEOTIDE SEQUENCE [LARGE SCALE GENOMIC DNA]</scope>
    <source>
        <strain evidence="2">Ymp</strain>
    </source>
</reference>
<dbReference type="Gene3D" id="3.30.70.100">
    <property type="match status" value="1"/>
</dbReference>
<evidence type="ECO:0000256" key="1">
    <source>
        <dbReference type="SAM" id="Phobius"/>
    </source>
</evidence>
<sequence length="223" mass="25482">MTAVTPPTRPVARIAARRWIDKTKATRRVSSMSETQQETVTLVVRHQVRPDHVPRYEAWLRRIITTASQCPGHLGVDVVRSRQASLAQFTCVLRFAGLQQLQDWIDSEQRRQLIAEIEPLLRAGDQLEIAQGKEFWFMPESAQTPPPRWKQACVTFLVILPLSLLIPLLWQPLFHLVPWLGAYLPSNVVITLSIVLLVVYLFMPMATRLFAAWLSPTADEDRP</sequence>
<accession>A4XVQ2</accession>
<organism evidence="2">
    <name type="scientific">Ectopseudomonas mendocina (strain ymp)</name>
    <name type="common">Pseudomonas mendocina</name>
    <dbReference type="NCBI Taxonomy" id="399739"/>
    <lineage>
        <taxon>Bacteria</taxon>
        <taxon>Pseudomonadati</taxon>
        <taxon>Pseudomonadota</taxon>
        <taxon>Gammaproteobacteria</taxon>
        <taxon>Pseudomonadales</taxon>
        <taxon>Pseudomonadaceae</taxon>
        <taxon>Ectopseudomonas</taxon>
    </lineage>
</organism>
<dbReference type="eggNOG" id="COG3224">
    <property type="taxonomic scope" value="Bacteria"/>
</dbReference>
<gene>
    <name evidence="2" type="ordered locus">Pmen_2663</name>
</gene>
<dbReference type="InterPro" id="IPR038762">
    <property type="entry name" value="ABM_predict"/>
</dbReference>
<feature type="transmembrane region" description="Helical" evidence="1">
    <location>
        <begin position="182"/>
        <end position="203"/>
    </location>
</feature>
<evidence type="ECO:0000313" key="2">
    <source>
        <dbReference type="EMBL" id="ABP85418.1"/>
    </source>
</evidence>
<dbReference type="AlphaFoldDB" id="A4XVQ2"/>
<dbReference type="PANTHER" id="PTHR40057:SF1">
    <property type="entry name" value="SLR1162 PROTEIN"/>
    <property type="match status" value="1"/>
</dbReference>
<evidence type="ECO:0008006" key="3">
    <source>
        <dbReference type="Google" id="ProtNLM"/>
    </source>
</evidence>